<feature type="domain" description="DUF559" evidence="1">
    <location>
        <begin position="216"/>
        <end position="266"/>
    </location>
</feature>
<dbReference type="Gene3D" id="3.40.960.10">
    <property type="entry name" value="VSR Endonuclease"/>
    <property type="match status" value="1"/>
</dbReference>
<organism evidence="2 3">
    <name type="scientific">Mycobacterium yunnanensis</name>
    <dbReference type="NCBI Taxonomy" id="368477"/>
    <lineage>
        <taxon>Bacteria</taxon>
        <taxon>Bacillati</taxon>
        <taxon>Actinomycetota</taxon>
        <taxon>Actinomycetes</taxon>
        <taxon>Mycobacteriales</taxon>
        <taxon>Mycobacteriaceae</taxon>
        <taxon>Mycobacterium</taxon>
    </lineage>
</organism>
<dbReference type="InterPro" id="IPR007569">
    <property type="entry name" value="DUF559"/>
</dbReference>
<reference evidence="2" key="1">
    <citation type="submission" date="2020-07" db="EMBL/GenBank/DDBJ databases">
        <authorList>
            <person name="Pettersson B.M.F."/>
            <person name="Behra P.R.K."/>
            <person name="Ramesh M."/>
            <person name="Das S."/>
            <person name="Dasgupta S."/>
            <person name="Kirsebom L.A."/>
        </authorList>
    </citation>
    <scope>NUCLEOTIDE SEQUENCE</scope>
    <source>
        <strain evidence="2">DSM 44838</strain>
    </source>
</reference>
<name>A0A9X3BQW7_9MYCO</name>
<dbReference type="AlphaFoldDB" id="A0A9X3BQW7"/>
<dbReference type="Pfam" id="PF04480">
    <property type="entry name" value="DUF559"/>
    <property type="match status" value="1"/>
</dbReference>
<dbReference type="Proteomes" id="UP001141629">
    <property type="component" value="Unassembled WGS sequence"/>
</dbReference>
<reference evidence="2" key="2">
    <citation type="journal article" date="2022" name="BMC Genomics">
        <title>Comparative genome analysis of mycobacteria focusing on tRNA and non-coding RNA.</title>
        <authorList>
            <person name="Behra P.R.K."/>
            <person name="Pettersson B.M.F."/>
            <person name="Ramesh M."/>
            <person name="Das S."/>
            <person name="Dasgupta S."/>
            <person name="Kirsebom L.A."/>
        </authorList>
    </citation>
    <scope>NUCLEOTIDE SEQUENCE</scope>
    <source>
        <strain evidence="2">DSM 44838</strain>
    </source>
</reference>
<evidence type="ECO:0000259" key="1">
    <source>
        <dbReference type="Pfam" id="PF04480"/>
    </source>
</evidence>
<keyword evidence="3" id="KW-1185">Reference proteome</keyword>
<dbReference type="RefSeq" id="WP_263993647.1">
    <property type="nucleotide sequence ID" value="NZ_JACKVK010000001.1"/>
</dbReference>
<dbReference type="InterPro" id="IPR011335">
    <property type="entry name" value="Restrct_endonuc-II-like"/>
</dbReference>
<evidence type="ECO:0000313" key="2">
    <source>
        <dbReference type="EMBL" id="MCV7418924.1"/>
    </source>
</evidence>
<sequence length="302" mass="33204">MTAPWPFIGTEARSSAVVGDRAIRRDYEQLYPGVFVPRGVEPSARQRAEAAWLWSKRRGVVAGQSAAALLGVRWVDGRAPAELIYDNRKTPSRLVVRTERLAAGETFALGSMRVTTAARTAFDVGRHTASRVSAVQRIDALAHVTGLTVIEVGAVAADHPGVRGLRRLRSVLELVDGGAESPQETVARLALVDAGLPPPRTQLRVFGDAGEFVARLDMAYEDAKVAVEYDGAQHWTDPAVRQRDIDRHFALAELGWLVIRVSRDLLRYRRPTYVARVEGALRERGFALPTVKFVADHQRLAS</sequence>
<dbReference type="SUPFAM" id="SSF52980">
    <property type="entry name" value="Restriction endonuclease-like"/>
    <property type="match status" value="1"/>
</dbReference>
<accession>A0A9X3BQW7</accession>
<protein>
    <submittedName>
        <fullName evidence="2">DUF559 domain-containing protein</fullName>
    </submittedName>
</protein>
<comment type="caution">
    <text evidence="2">The sequence shown here is derived from an EMBL/GenBank/DDBJ whole genome shotgun (WGS) entry which is preliminary data.</text>
</comment>
<proteinExistence type="predicted"/>
<evidence type="ECO:0000313" key="3">
    <source>
        <dbReference type="Proteomes" id="UP001141629"/>
    </source>
</evidence>
<dbReference type="EMBL" id="JACKVK010000001">
    <property type="protein sequence ID" value="MCV7418924.1"/>
    <property type="molecule type" value="Genomic_DNA"/>
</dbReference>
<gene>
    <name evidence="2" type="ORF">H7K45_00045</name>
</gene>